<evidence type="ECO:0000256" key="5">
    <source>
        <dbReference type="ARBA" id="ARBA00022741"/>
    </source>
</evidence>
<dbReference type="Gene3D" id="3.30.590.10">
    <property type="entry name" value="Glutamine synthetase/guanido kinase, catalytic domain"/>
    <property type="match status" value="1"/>
</dbReference>
<keyword evidence="5" id="KW-0547">Nucleotide-binding</keyword>
<comment type="cofactor">
    <cofactor evidence="1">
        <name>Mg(2+)</name>
        <dbReference type="ChEBI" id="CHEBI:18420"/>
    </cofactor>
</comment>
<evidence type="ECO:0000256" key="4">
    <source>
        <dbReference type="ARBA" id="ARBA00022723"/>
    </source>
</evidence>
<keyword evidence="6" id="KW-0067">ATP-binding</keyword>
<keyword evidence="13" id="KW-1185">Reference proteome</keyword>
<gene>
    <name evidence="12" type="ORF">BH719_01220</name>
</gene>
<dbReference type="EMBL" id="CP017298">
    <property type="protein sequence ID" value="AOS46671.1"/>
    <property type="molecule type" value="Genomic_DNA"/>
</dbReference>
<evidence type="ECO:0000313" key="13">
    <source>
        <dbReference type="Proteomes" id="UP000095214"/>
    </source>
</evidence>
<evidence type="ECO:0000256" key="1">
    <source>
        <dbReference type="ARBA" id="ARBA00001946"/>
    </source>
</evidence>
<dbReference type="FunFam" id="3.30.590.10:FF:000003">
    <property type="entry name" value="Glutamine synthetase 2"/>
    <property type="match status" value="1"/>
</dbReference>
<organism evidence="12 13">
    <name type="scientific">Pauljensenia hongkongensis</name>
    <dbReference type="NCBI Taxonomy" id="178339"/>
    <lineage>
        <taxon>Bacteria</taxon>
        <taxon>Bacillati</taxon>
        <taxon>Actinomycetota</taxon>
        <taxon>Actinomycetes</taxon>
        <taxon>Actinomycetales</taxon>
        <taxon>Actinomycetaceae</taxon>
        <taxon>Pauljensenia</taxon>
    </lineage>
</organism>
<evidence type="ECO:0000256" key="2">
    <source>
        <dbReference type="ARBA" id="ARBA00009897"/>
    </source>
</evidence>
<evidence type="ECO:0000259" key="11">
    <source>
        <dbReference type="PROSITE" id="PS51987"/>
    </source>
</evidence>
<dbReference type="PROSITE" id="PS00181">
    <property type="entry name" value="GLNA_ATP"/>
    <property type="match status" value="1"/>
</dbReference>
<dbReference type="InterPro" id="IPR008146">
    <property type="entry name" value="Gln_synth_cat_dom"/>
</dbReference>
<dbReference type="GO" id="GO:0004356">
    <property type="term" value="F:glutamine synthetase activity"/>
    <property type="evidence" value="ECO:0007669"/>
    <property type="project" value="InterPro"/>
</dbReference>
<accession>A0A1D8B0I8</accession>
<name>A0A1D8B0I8_9ACTO</name>
<dbReference type="STRING" id="178339.BH719_01220"/>
<evidence type="ECO:0000313" key="12">
    <source>
        <dbReference type="EMBL" id="AOS46671.1"/>
    </source>
</evidence>
<evidence type="ECO:0000256" key="8">
    <source>
        <dbReference type="PROSITE-ProRule" id="PRU01330"/>
    </source>
</evidence>
<dbReference type="PROSITE" id="PS51987">
    <property type="entry name" value="GS_CATALYTIC"/>
    <property type="match status" value="1"/>
</dbReference>
<dbReference type="GO" id="GO:0005524">
    <property type="term" value="F:ATP binding"/>
    <property type="evidence" value="ECO:0007669"/>
    <property type="project" value="UniProtKB-KW"/>
</dbReference>
<feature type="domain" description="GS catalytic" evidence="11">
    <location>
        <begin position="108"/>
        <end position="445"/>
    </location>
</feature>
<dbReference type="Proteomes" id="UP000095214">
    <property type="component" value="Chromosome"/>
</dbReference>
<dbReference type="PROSITE" id="PS51986">
    <property type="entry name" value="GS_BETA_GRASP"/>
    <property type="match status" value="1"/>
</dbReference>
<dbReference type="SUPFAM" id="SSF55931">
    <property type="entry name" value="Glutamine synthetase/guanido kinase"/>
    <property type="match status" value="1"/>
</dbReference>
<keyword evidence="3" id="KW-0436">Ligase</keyword>
<dbReference type="Pfam" id="PF00120">
    <property type="entry name" value="Gln-synt_C"/>
    <property type="match status" value="1"/>
</dbReference>
<dbReference type="PANTHER" id="PTHR43785">
    <property type="entry name" value="GAMMA-GLUTAMYLPUTRESCINE SYNTHETASE"/>
    <property type="match status" value="1"/>
</dbReference>
<evidence type="ECO:0000256" key="9">
    <source>
        <dbReference type="RuleBase" id="RU000384"/>
    </source>
</evidence>
<dbReference type="PANTHER" id="PTHR43785:SF11">
    <property type="entry name" value="GAMMA-GLUTAMYLPOLYAMINE SYNTHETASE GLNA2"/>
    <property type="match status" value="1"/>
</dbReference>
<proteinExistence type="inferred from homology"/>
<dbReference type="RefSeq" id="WP_009400048.1">
    <property type="nucleotide sequence ID" value="NZ_CP017298.1"/>
</dbReference>
<dbReference type="Pfam" id="PF03951">
    <property type="entry name" value="Gln-synt_N"/>
    <property type="match status" value="1"/>
</dbReference>
<dbReference type="InterPro" id="IPR014746">
    <property type="entry name" value="Gln_synth/guanido_kin_cat_dom"/>
</dbReference>
<feature type="domain" description="GS beta-grasp" evidence="10">
    <location>
        <begin position="15"/>
        <end position="101"/>
    </location>
</feature>
<dbReference type="SUPFAM" id="SSF54368">
    <property type="entry name" value="Glutamine synthetase, N-terminal domain"/>
    <property type="match status" value="1"/>
</dbReference>
<dbReference type="AlphaFoldDB" id="A0A1D8B0I8"/>
<dbReference type="InterPro" id="IPR008147">
    <property type="entry name" value="Gln_synt_N"/>
</dbReference>
<comment type="similarity">
    <text evidence="2 8 9">Belongs to the glutamine synthetase family.</text>
</comment>
<dbReference type="SMART" id="SM01230">
    <property type="entry name" value="Gln-synt_C"/>
    <property type="match status" value="1"/>
</dbReference>
<protein>
    <submittedName>
        <fullName evidence="12">Glutamine synthetase</fullName>
    </submittedName>
</protein>
<dbReference type="OrthoDB" id="9807095at2"/>
<sequence>MDRSQEHVLQEVAEKDIRFIRLWFTDVAGVLKSVSTDPGELEDAFHEGIGFDGSAVQGLTRVCESDMLLRPDASTFQMLPSVGGDDDRVARMFCDVHTPDGRQAASDPRGVLARQVARAQELGFTVMVHPEIEFYLLRQPVSVERMVPVDNAGYFDHVVRGTSNSFRRRAVRILEDMGIPVEFSHHEGGPGQNEIDLRAVDPVRAADNIMTARTIIEEVALGEDLMATFMPKPFTDHPGSGMHTHLSLFEGDENAFHAPAGRYQLSETGRRFIAGLLAHAGEIAAITNQHVNSYKRLWGGGEAPSYVCWGHLNRSALVRVPLYKPNKRRAARIEYRAPDPSANPYLALACLIAAGLDGIAKRMELAPEAEDNVWDLSDRERQVMGIHALPNSLSQAVAAMRSSELVAAALGEEVFDFVIRNKLNEWREYRRQITVQELRQFLKVH</sequence>
<evidence type="ECO:0000256" key="6">
    <source>
        <dbReference type="ARBA" id="ARBA00022840"/>
    </source>
</evidence>
<reference evidence="12 13" key="1">
    <citation type="submission" date="2016-09" db="EMBL/GenBank/DDBJ databases">
        <title>Complete genome sequence of Actinomyces hongkongensis HKU8.</title>
        <authorList>
            <person name="Gao Y.-X."/>
            <person name="Zhou Y.-Y."/>
            <person name="Xie Y."/>
            <person name="Wang M."/>
            <person name="Wang S.-J."/>
            <person name="Shen S.-G."/>
        </authorList>
    </citation>
    <scope>NUCLEOTIDE SEQUENCE [LARGE SCALE GENOMIC DNA]</scope>
    <source>
        <strain evidence="12 13">HKU8</strain>
    </source>
</reference>
<evidence type="ECO:0000256" key="7">
    <source>
        <dbReference type="ARBA" id="ARBA00022842"/>
    </source>
</evidence>
<dbReference type="GO" id="GO:0006542">
    <property type="term" value="P:glutamine biosynthetic process"/>
    <property type="evidence" value="ECO:0007669"/>
    <property type="project" value="InterPro"/>
</dbReference>
<dbReference type="InterPro" id="IPR027303">
    <property type="entry name" value="Gln_synth_gly_rich_site"/>
</dbReference>
<dbReference type="InterPro" id="IPR036651">
    <property type="entry name" value="Gln_synt_N_sf"/>
</dbReference>
<dbReference type="Gene3D" id="3.10.20.70">
    <property type="entry name" value="Glutamine synthetase, N-terminal domain"/>
    <property type="match status" value="1"/>
</dbReference>
<keyword evidence="7" id="KW-0460">Magnesium</keyword>
<evidence type="ECO:0000256" key="3">
    <source>
        <dbReference type="ARBA" id="ARBA00022598"/>
    </source>
</evidence>
<dbReference type="GO" id="GO:0046872">
    <property type="term" value="F:metal ion binding"/>
    <property type="evidence" value="ECO:0007669"/>
    <property type="project" value="UniProtKB-KW"/>
</dbReference>
<dbReference type="KEGG" id="phon:BH719_01220"/>
<evidence type="ECO:0000259" key="10">
    <source>
        <dbReference type="PROSITE" id="PS51986"/>
    </source>
</evidence>
<keyword evidence="4" id="KW-0479">Metal-binding</keyword>